<dbReference type="EC" id="4.2.1.96" evidence="3"/>
<evidence type="ECO:0000256" key="4">
    <source>
        <dbReference type="ARBA" id="ARBA00021735"/>
    </source>
</evidence>
<keyword evidence="8" id="KW-1185">Reference proteome</keyword>
<name>A0A7K3LKS8_9ACTN</name>
<evidence type="ECO:0000256" key="1">
    <source>
        <dbReference type="ARBA" id="ARBA00001554"/>
    </source>
</evidence>
<accession>A0A7K3LKS8</accession>
<dbReference type="GO" id="GO:0006729">
    <property type="term" value="P:tetrahydrobiopterin biosynthetic process"/>
    <property type="evidence" value="ECO:0007669"/>
    <property type="project" value="InterPro"/>
</dbReference>
<dbReference type="SUPFAM" id="SSF55248">
    <property type="entry name" value="PCD-like"/>
    <property type="match status" value="1"/>
</dbReference>
<feature type="domain" description="Glyoxalase-like" evidence="6">
    <location>
        <begin position="112"/>
        <end position="216"/>
    </location>
</feature>
<evidence type="ECO:0000259" key="6">
    <source>
        <dbReference type="Pfam" id="PF18029"/>
    </source>
</evidence>
<comment type="caution">
    <text evidence="7">The sequence shown here is derived from an EMBL/GenBank/DDBJ whole genome shotgun (WGS) entry which is preliminary data.</text>
</comment>
<sequence>MTETPRTPLTAAEVTAAVADPWRVIGDALQAAYATSNMVTGGRFVARIIDAAEAANHHPDIDLHYGSVHLTLSTHSSHRITAADVALAGAIADIAAEMDLSPLAAPPARFDLAIDALDLEAIRPFWRAVLGYRDDPEHTLADLTDPDGLLPPVWFQQMDSPRSQRSRMHVDLWLPHDVVADRMAAALDAGGRLVTDEHAPEFWVLADAEGNEICLCTWQEREGAQTE</sequence>
<evidence type="ECO:0000313" key="7">
    <source>
        <dbReference type="EMBL" id="NDK88834.1"/>
    </source>
</evidence>
<evidence type="ECO:0000256" key="2">
    <source>
        <dbReference type="ARBA" id="ARBA00006472"/>
    </source>
</evidence>
<evidence type="ECO:0000313" key="8">
    <source>
        <dbReference type="Proteomes" id="UP000466307"/>
    </source>
</evidence>
<dbReference type="Gene3D" id="3.10.180.10">
    <property type="entry name" value="2,3-Dihydroxybiphenyl 1,2-Dioxygenase, domain 1"/>
    <property type="match status" value="1"/>
</dbReference>
<dbReference type="InterPro" id="IPR041581">
    <property type="entry name" value="Glyoxalase_6"/>
</dbReference>
<dbReference type="EMBL" id="JAADZU010000009">
    <property type="protein sequence ID" value="NDK88834.1"/>
    <property type="molecule type" value="Genomic_DNA"/>
</dbReference>
<protein>
    <recommendedName>
        <fullName evidence="4">Putative pterin-4-alpha-carbinolamine dehydratase</fullName>
        <ecNumber evidence="3">4.2.1.96</ecNumber>
    </recommendedName>
</protein>
<dbReference type="GO" id="GO:0008124">
    <property type="term" value="F:4-alpha-hydroxytetrahydrobiopterin dehydratase activity"/>
    <property type="evidence" value="ECO:0007669"/>
    <property type="project" value="UniProtKB-EC"/>
</dbReference>
<keyword evidence="5" id="KW-0456">Lyase</keyword>
<evidence type="ECO:0000256" key="3">
    <source>
        <dbReference type="ARBA" id="ARBA00013252"/>
    </source>
</evidence>
<dbReference type="PANTHER" id="PTHR35908">
    <property type="entry name" value="HYPOTHETICAL FUSION PROTEIN"/>
    <property type="match status" value="1"/>
</dbReference>
<dbReference type="SUPFAM" id="SSF54593">
    <property type="entry name" value="Glyoxalase/Bleomycin resistance protein/Dihydroxybiphenyl dioxygenase"/>
    <property type="match status" value="1"/>
</dbReference>
<dbReference type="PANTHER" id="PTHR35908:SF1">
    <property type="entry name" value="CONSERVED PROTEIN"/>
    <property type="match status" value="1"/>
</dbReference>
<dbReference type="CDD" id="cd00488">
    <property type="entry name" value="PCD_DCoH"/>
    <property type="match status" value="1"/>
</dbReference>
<proteinExistence type="inferred from homology"/>
<reference evidence="7 8" key="1">
    <citation type="submission" date="2020-01" db="EMBL/GenBank/DDBJ databases">
        <title>Investigation of new actinobacteria for the biodesulphurisation of diesel fuel.</title>
        <authorList>
            <person name="Athi Narayanan S.M."/>
        </authorList>
    </citation>
    <scope>NUCLEOTIDE SEQUENCE [LARGE SCALE GENOMIC DNA]</scope>
    <source>
        <strain evidence="7 8">213E</strain>
    </source>
</reference>
<dbReference type="InterPro" id="IPR029068">
    <property type="entry name" value="Glyas_Bleomycin-R_OHBP_Dase"/>
</dbReference>
<organism evidence="7 8">
    <name type="scientific">Gordonia desulfuricans</name>
    <dbReference type="NCBI Taxonomy" id="89051"/>
    <lineage>
        <taxon>Bacteria</taxon>
        <taxon>Bacillati</taxon>
        <taxon>Actinomycetota</taxon>
        <taxon>Actinomycetes</taxon>
        <taxon>Mycobacteriales</taxon>
        <taxon>Gordoniaceae</taxon>
        <taxon>Gordonia</taxon>
    </lineage>
</organism>
<comment type="catalytic activity">
    <reaction evidence="1">
        <text>(4aS,6R)-4a-hydroxy-L-erythro-5,6,7,8-tetrahydrobiopterin = (6R)-L-erythro-6,7-dihydrobiopterin + H2O</text>
        <dbReference type="Rhea" id="RHEA:11920"/>
        <dbReference type="ChEBI" id="CHEBI:15377"/>
        <dbReference type="ChEBI" id="CHEBI:15642"/>
        <dbReference type="ChEBI" id="CHEBI:43120"/>
        <dbReference type="EC" id="4.2.1.96"/>
    </reaction>
</comment>
<dbReference type="Pfam" id="PF01329">
    <property type="entry name" value="Pterin_4a"/>
    <property type="match status" value="1"/>
</dbReference>
<evidence type="ECO:0000256" key="5">
    <source>
        <dbReference type="ARBA" id="ARBA00023239"/>
    </source>
</evidence>
<dbReference type="Gene3D" id="3.30.1360.20">
    <property type="entry name" value="Transcriptional coactivator/pterin dehydratase"/>
    <property type="match status" value="1"/>
</dbReference>
<dbReference type="InterPro" id="IPR036428">
    <property type="entry name" value="PCD_sf"/>
</dbReference>
<dbReference type="Proteomes" id="UP000466307">
    <property type="component" value="Unassembled WGS sequence"/>
</dbReference>
<dbReference type="Pfam" id="PF18029">
    <property type="entry name" value="Glyoxalase_6"/>
    <property type="match status" value="1"/>
</dbReference>
<dbReference type="InterPro" id="IPR001533">
    <property type="entry name" value="Pterin_deHydtase"/>
</dbReference>
<comment type="similarity">
    <text evidence="2">Belongs to the pterin-4-alpha-carbinolamine dehydratase family.</text>
</comment>
<dbReference type="AlphaFoldDB" id="A0A7K3LKS8"/>
<dbReference type="RefSeq" id="WP_059036365.1">
    <property type="nucleotide sequence ID" value="NZ_JAADZU010000009.1"/>
</dbReference>
<gene>
    <name evidence="7" type="ORF">GYA93_04460</name>
</gene>